<organism evidence="2">
    <name type="scientific">Scrofimicrobium appendicitidis</name>
    <dbReference type="NCBI Taxonomy" id="3079930"/>
    <lineage>
        <taxon>Bacteria</taxon>
        <taxon>Bacillati</taxon>
        <taxon>Actinomycetota</taxon>
        <taxon>Actinomycetes</taxon>
        <taxon>Actinomycetales</taxon>
        <taxon>Actinomycetaceae</taxon>
        <taxon>Scrofimicrobium</taxon>
    </lineage>
</organism>
<protein>
    <recommendedName>
        <fullName evidence="3">Lipoprotein</fullName>
    </recommendedName>
</protein>
<dbReference type="KEGG" id="sapp:SAC06_03195"/>
<evidence type="ECO:0000256" key="1">
    <source>
        <dbReference type="SAM" id="SignalP"/>
    </source>
</evidence>
<accession>A0AAU7V908</accession>
<dbReference type="PROSITE" id="PS51257">
    <property type="entry name" value="PROKAR_LIPOPROTEIN"/>
    <property type="match status" value="1"/>
</dbReference>
<name>A0AAU7V908_9ACTO</name>
<dbReference type="AlphaFoldDB" id="A0AAU7V908"/>
<dbReference type="EMBL" id="CP138335">
    <property type="protein sequence ID" value="XBW08581.1"/>
    <property type="molecule type" value="Genomic_DNA"/>
</dbReference>
<gene>
    <name evidence="2" type="ORF">SAC06_03195</name>
</gene>
<keyword evidence="1" id="KW-0732">Signal</keyword>
<feature type="signal peptide" evidence="1">
    <location>
        <begin position="1"/>
        <end position="25"/>
    </location>
</feature>
<dbReference type="RefSeq" id="WP_350258781.1">
    <property type="nucleotide sequence ID" value="NZ_CP138335.1"/>
</dbReference>
<sequence>MRNYRQAAVLLASALLLSACSPDLREVEAPSGTVKPQPTQSAAPVLDEARIQRVVDEVQEVILRADAEQDPKVLQERLTAGALALRTGQIEKAVKTGTEIPPLDIQINVASATVSDSWPRVLLVGSAAASDDPAEVFIFSQADAQSDYMLENWVRALGGNSVRGVAVEDGSKVLKPDAHGFRYSPEEALDLYIKYINDPKSTDAFDDNTFAPYVRDEQKQLKESVKDLGTVTSSAALADYPVTGVELATGEALVATSFTYSDVYARTVAGSTMTLGGTAAAYLTDPNVIGTVTVNYVVNVFFTIPPSDSKDPIRIVGSERAITNVTRDDNAKPAGE</sequence>
<proteinExistence type="predicted"/>
<feature type="chain" id="PRO_5043829214" description="Lipoprotein" evidence="1">
    <location>
        <begin position="26"/>
        <end position="336"/>
    </location>
</feature>
<reference evidence="2" key="1">
    <citation type="submission" date="2023-11" db="EMBL/GenBank/DDBJ databases">
        <title>Scrofimicrobium hongkongense sp. nov., isolated from a patient with peritonitis.</title>
        <authorList>
            <person name="Lao H.Y."/>
            <person name="Wong A.Y.P."/>
            <person name="Ng T.L."/>
            <person name="Wong R.Y.L."/>
            <person name="Yau M.C.Y."/>
            <person name="Lam J.Y.W."/>
            <person name="Siu G.K.H."/>
        </authorList>
    </citation>
    <scope>NUCLEOTIDE SEQUENCE</scope>
    <source>
        <strain evidence="2">R131</strain>
    </source>
</reference>
<evidence type="ECO:0000313" key="2">
    <source>
        <dbReference type="EMBL" id="XBW08581.1"/>
    </source>
</evidence>
<evidence type="ECO:0008006" key="3">
    <source>
        <dbReference type="Google" id="ProtNLM"/>
    </source>
</evidence>